<dbReference type="SUPFAM" id="SSF48371">
    <property type="entry name" value="ARM repeat"/>
    <property type="match status" value="1"/>
</dbReference>
<evidence type="ECO:0000313" key="8">
    <source>
        <dbReference type="Proteomes" id="UP000249115"/>
    </source>
</evidence>
<dbReference type="InterPro" id="IPR011042">
    <property type="entry name" value="6-blade_b-propeller_TolB-like"/>
</dbReference>
<evidence type="ECO:0000256" key="4">
    <source>
        <dbReference type="PROSITE-ProRule" id="PRU00433"/>
    </source>
</evidence>
<reference evidence="7 8" key="1">
    <citation type="submission" date="2018-06" db="EMBL/GenBank/DDBJ databases">
        <title>Genomic Encyclopedia of Archaeal and Bacterial Type Strains, Phase II (KMG-II): from individual species to whole genera.</title>
        <authorList>
            <person name="Goeker M."/>
        </authorList>
    </citation>
    <scope>NUCLEOTIDE SEQUENCE [LARGE SCALE GENOMIC DNA]</scope>
    <source>
        <strain evidence="7 8">DSM 22686</strain>
    </source>
</reference>
<accession>A0A2W7RQA5</accession>
<dbReference type="InterPro" id="IPR011989">
    <property type="entry name" value="ARM-like"/>
</dbReference>
<dbReference type="Gene3D" id="2.120.10.30">
    <property type="entry name" value="TolB, C-terminal domain"/>
    <property type="match status" value="1"/>
</dbReference>
<dbReference type="InterPro" id="IPR009056">
    <property type="entry name" value="Cyt_c-like_dom"/>
</dbReference>
<dbReference type="PANTHER" id="PTHR33546">
    <property type="entry name" value="LARGE, MULTIFUNCTIONAL SECRETED PROTEIN-RELATED"/>
    <property type="match status" value="1"/>
</dbReference>
<evidence type="ECO:0000256" key="3">
    <source>
        <dbReference type="ARBA" id="ARBA00023004"/>
    </source>
</evidence>
<dbReference type="GO" id="GO:0046872">
    <property type="term" value="F:metal ion binding"/>
    <property type="evidence" value="ECO:0007669"/>
    <property type="project" value="UniProtKB-KW"/>
</dbReference>
<dbReference type="Gene3D" id="1.10.760.10">
    <property type="entry name" value="Cytochrome c-like domain"/>
    <property type="match status" value="1"/>
</dbReference>
<keyword evidence="1 4" id="KW-0349">Heme</keyword>
<feature type="transmembrane region" description="Helical" evidence="5">
    <location>
        <begin position="21"/>
        <end position="42"/>
    </location>
</feature>
<dbReference type="InterPro" id="IPR016024">
    <property type="entry name" value="ARM-type_fold"/>
</dbReference>
<organism evidence="7 8">
    <name type="scientific">Algoriphagus ratkowskyi</name>
    <dbReference type="NCBI Taxonomy" id="57028"/>
    <lineage>
        <taxon>Bacteria</taxon>
        <taxon>Pseudomonadati</taxon>
        <taxon>Bacteroidota</taxon>
        <taxon>Cytophagia</taxon>
        <taxon>Cytophagales</taxon>
        <taxon>Cyclobacteriaceae</taxon>
        <taxon>Algoriphagus</taxon>
    </lineage>
</organism>
<feature type="domain" description="Cytochrome c" evidence="6">
    <location>
        <begin position="776"/>
        <end position="911"/>
    </location>
</feature>
<keyword evidence="5" id="KW-1133">Transmembrane helix</keyword>
<dbReference type="SUPFAM" id="SSF50952">
    <property type="entry name" value="Soluble quinoprotein glucose dehydrogenase"/>
    <property type="match status" value="1"/>
</dbReference>
<evidence type="ECO:0000256" key="1">
    <source>
        <dbReference type="ARBA" id="ARBA00022617"/>
    </source>
</evidence>
<keyword evidence="5" id="KW-0812">Transmembrane</keyword>
<dbReference type="Proteomes" id="UP000249115">
    <property type="component" value="Unassembled WGS sequence"/>
</dbReference>
<dbReference type="InterPro" id="IPR036909">
    <property type="entry name" value="Cyt_c-like_dom_sf"/>
</dbReference>
<dbReference type="AlphaFoldDB" id="A0A2W7RQA5"/>
<evidence type="ECO:0000313" key="7">
    <source>
        <dbReference type="EMBL" id="PZX61126.1"/>
    </source>
</evidence>
<dbReference type="PANTHER" id="PTHR33546:SF1">
    <property type="entry name" value="LARGE, MULTIFUNCTIONAL SECRETED PROTEIN"/>
    <property type="match status" value="1"/>
</dbReference>
<name>A0A2W7RQA5_9BACT</name>
<dbReference type="PROSITE" id="PS51007">
    <property type="entry name" value="CYTC"/>
    <property type="match status" value="1"/>
</dbReference>
<evidence type="ECO:0000256" key="2">
    <source>
        <dbReference type="ARBA" id="ARBA00022723"/>
    </source>
</evidence>
<dbReference type="NCBIfam" id="TIGR02603">
    <property type="entry name" value="CxxCH_TIGR02603"/>
    <property type="match status" value="1"/>
</dbReference>
<dbReference type="InterPro" id="IPR013427">
    <property type="entry name" value="Haem-bd_dom_put"/>
</dbReference>
<dbReference type="SUPFAM" id="SSF46626">
    <property type="entry name" value="Cytochrome c"/>
    <property type="match status" value="1"/>
</dbReference>
<dbReference type="EMBL" id="QKZU01000001">
    <property type="protein sequence ID" value="PZX61126.1"/>
    <property type="molecule type" value="Genomic_DNA"/>
</dbReference>
<gene>
    <name evidence="7" type="ORF">LV84_00114</name>
</gene>
<evidence type="ECO:0000259" key="6">
    <source>
        <dbReference type="PROSITE" id="PS51007"/>
    </source>
</evidence>
<dbReference type="InterPro" id="IPR011041">
    <property type="entry name" value="Quinoprot_gluc/sorb_DH_b-prop"/>
</dbReference>
<comment type="caution">
    <text evidence="7">The sequence shown here is derived from an EMBL/GenBank/DDBJ whole genome shotgun (WGS) entry which is preliminary data.</text>
</comment>
<proteinExistence type="predicted"/>
<dbReference type="GO" id="GO:0009055">
    <property type="term" value="F:electron transfer activity"/>
    <property type="evidence" value="ECO:0007669"/>
    <property type="project" value="InterPro"/>
</dbReference>
<keyword evidence="3 4" id="KW-0408">Iron</keyword>
<sequence length="911" mass="99889">MNLVSLTAKSQQPQHNKPLTLVINMSKISLPVVALIGSILAFGCASPDTRKADLEELINYYPQYPLDTAKHGADSTELIMTNFAGPDIVPSPAALAVSSDGKVFVGVDMMGSLGKEAGKGAIVRLVDSNNDGELDSHTEFVKVDNPRGIIAVRDQVFVLHTQFSKATGKAEGMNLVVFEDKDNDGVADGPANMLIESISSPESIRSRGTDHSTNGIRMGIDGWIYIAVGDFGFHNATDRDGKKMTMLGGGIVRVRPDGTEMEEYIHGTRNIYDVAIDPFMNIYTRGNTNDGGGWNIRFIHYTQSGEYGYPNFFKNFTEETIPALVDVGGGSGTGSYFMDDDRWPAKYNHVPMMADWGRSHLYIHRVTMDGAGFTQQQEEFIKLPQISDLDVDGSGRMFLAAWDGAGYFGSEDKGYVVRVVPKDWTYEVFPDLKAATVEELTAMLKAHNSVSRFHAQRELLARFPNEAGAAALSVATDKTLTLAVRVAGIYTYAQATCESGNGELVKLSQDEKVREFALRAMADRKTCLQGVPIDPFIEGVTDPNDRVKSAAIIALGRIGNPEAAKELLKVNVPSSFKQPEKGTEGPHATPNSAIILPHVAVKALVELNAVDETVNAIGTENSKIALWTLRYMHDQKAVNGLIKAYGATEDMELKAEILGVLSRLYTKEAPYDGSWWWGTRPDTHGPYYKGITWESSDQIKDFLLGERNSYEDPTKRQYFTELNERNRMNIEEFGEDQSNLVIQETEVDLEKIKNKKGQVGNSSIEDVMIAVQDLKGDPIKGKALFTSQGCVACHSIEKGQPLKGPFMGQVGSIMNRSQITESILKPNASISQGFASVLISTNDDKSYMGFVTAETADEVVLTDITGTATKLDKNTIKTRKIMETSMMPAGLVNSLSYEELASLITYLQQQK</sequence>
<evidence type="ECO:0000256" key="5">
    <source>
        <dbReference type="SAM" id="Phobius"/>
    </source>
</evidence>
<dbReference type="Pfam" id="PF23500">
    <property type="entry name" value="DUF7133"/>
    <property type="match status" value="1"/>
</dbReference>
<dbReference type="Pfam" id="PF13646">
    <property type="entry name" value="HEAT_2"/>
    <property type="match status" value="1"/>
</dbReference>
<dbReference type="GO" id="GO:0020037">
    <property type="term" value="F:heme binding"/>
    <property type="evidence" value="ECO:0007669"/>
    <property type="project" value="InterPro"/>
</dbReference>
<dbReference type="InterPro" id="IPR055557">
    <property type="entry name" value="DUF7133"/>
</dbReference>
<keyword evidence="2 4" id="KW-0479">Metal-binding</keyword>
<protein>
    <submittedName>
        <fullName evidence="7">Putative heme-binding domain-containing protein</fullName>
    </submittedName>
</protein>
<dbReference type="Gene3D" id="1.25.10.10">
    <property type="entry name" value="Leucine-rich Repeat Variant"/>
    <property type="match status" value="1"/>
</dbReference>
<keyword evidence="5" id="KW-0472">Membrane</keyword>